<dbReference type="Pfam" id="PF06067">
    <property type="entry name" value="DUF932"/>
    <property type="match status" value="1"/>
</dbReference>
<dbReference type="InterPro" id="IPR026325">
    <property type="entry name" value="DUF932"/>
</dbReference>
<keyword evidence="1" id="KW-0378">Hydrolase</keyword>
<dbReference type="InterPro" id="IPR017686">
    <property type="entry name" value="Phg/plasmid-like_prot"/>
</dbReference>
<organism evidence="1 2">
    <name type="scientific">Synechococcus phage S-CBWM1</name>
    <dbReference type="NCBI Taxonomy" id="2053653"/>
    <lineage>
        <taxon>Viruses</taxon>
        <taxon>Duplodnaviria</taxon>
        <taxon>Heunggongvirae</taxon>
        <taxon>Uroviricota</taxon>
        <taxon>Caudoviricetes</taxon>
        <taxon>Aokuangvirus</taxon>
        <taxon>Aokuangvirus SCBWM1</taxon>
    </lineage>
</organism>
<dbReference type="GO" id="GO:0016787">
    <property type="term" value="F:hydrolase activity"/>
    <property type="evidence" value="ECO:0007669"/>
    <property type="project" value="UniProtKB-KW"/>
</dbReference>
<reference evidence="1 2" key="1">
    <citation type="journal article" date="2018" name="Environ. Microbiol.">
        <title>Novel phage-host interactions and evolution as revealed by a cyanomyovirus isolated from an estuarine environment.</title>
        <authorList>
            <person name="Xu Y."/>
            <person name="Zhang R."/>
            <person name="Wang N."/>
            <person name="Cai L."/>
            <person name="Tong Y."/>
            <person name="Sun Q."/>
            <person name="Chen F."/>
            <person name="Jiao N."/>
        </authorList>
    </citation>
    <scope>NUCLEOTIDE SEQUENCE [LARGE SCALE GENOMIC DNA]</scope>
</reference>
<gene>
    <name evidence="1" type="ORF">SCBWM1_gp42</name>
</gene>
<evidence type="ECO:0000313" key="1">
    <source>
        <dbReference type="EMBL" id="ATW62726.1"/>
    </source>
</evidence>
<name>A0A3G1L3H1_9CAUD</name>
<proteinExistence type="predicted"/>
<protein>
    <submittedName>
        <fullName evidence="1">Putative alpha/beta hydrolase</fullName>
    </submittedName>
</protein>
<dbReference type="NCBIfam" id="TIGR03299">
    <property type="entry name" value="LGT_TIGR03299"/>
    <property type="match status" value="1"/>
</dbReference>
<keyword evidence="2" id="KW-1185">Reference proteome</keyword>
<dbReference type="EMBL" id="MG450654">
    <property type="protein sequence ID" value="ATW62726.1"/>
    <property type="molecule type" value="Genomic_DNA"/>
</dbReference>
<dbReference type="Proteomes" id="UP000274731">
    <property type="component" value="Segment"/>
</dbReference>
<evidence type="ECO:0000313" key="2">
    <source>
        <dbReference type="Proteomes" id="UP000274731"/>
    </source>
</evidence>
<accession>A0A3G1L3H1</accession>
<sequence>MQFETSAINWEAQSVPLFFYDYRGELVRAGTSNAVVRMDTLGVLGNVSTDYQVFQNSELYGKIQPLESEGLVEISNIGELRGGKQVYIQAKINKDYTVVGESYQGFITMTNFHTGLGRAGLGMSCVRIVCENTFAAAQEDLLKFSHVGDGKEEFLNSRVIADFVDGEMGVYARNAETLASEACSAGRFQEFLKGVYQKDELDKIRNVDRLNALFYEGAGNEGRTMYDALNAVTEYSSHFSRKEADSRFKYVNFGEGSKINSRAMEVALAMV</sequence>